<dbReference type="Pfam" id="PF01636">
    <property type="entry name" value="APH"/>
    <property type="match status" value="1"/>
</dbReference>
<dbReference type="GO" id="GO:0016740">
    <property type="term" value="F:transferase activity"/>
    <property type="evidence" value="ECO:0007669"/>
    <property type="project" value="UniProtKB-KW"/>
</dbReference>
<dbReference type="AlphaFoldDB" id="A0A455UHT8"/>
<dbReference type="GO" id="GO:0005524">
    <property type="term" value="F:ATP binding"/>
    <property type="evidence" value="ECO:0007669"/>
    <property type="project" value="UniProtKB-KW"/>
</dbReference>
<comment type="similarity">
    <text evidence="1">Belongs to the aminoglycoside phosphotransferase family.</text>
</comment>
<keyword evidence="6" id="KW-0067">ATP-binding</keyword>
<evidence type="ECO:0000259" key="11">
    <source>
        <dbReference type="Pfam" id="PF18085"/>
    </source>
</evidence>
<dbReference type="SUPFAM" id="SSF56112">
    <property type="entry name" value="Protein kinase-like (PK-like)"/>
    <property type="match status" value="1"/>
</dbReference>
<evidence type="ECO:0000313" key="12">
    <source>
        <dbReference type="EMBL" id="BBI63779.1"/>
    </source>
</evidence>
<evidence type="ECO:0000256" key="3">
    <source>
        <dbReference type="ARBA" id="ARBA00013882"/>
    </source>
</evidence>
<evidence type="ECO:0000256" key="2">
    <source>
        <dbReference type="ARBA" id="ARBA00011962"/>
    </source>
</evidence>
<evidence type="ECO:0000313" key="13">
    <source>
        <dbReference type="Proteomes" id="UP000320231"/>
    </source>
</evidence>
<dbReference type="InterPro" id="IPR002575">
    <property type="entry name" value="Aminoglycoside_PTrfase"/>
</dbReference>
<gene>
    <name evidence="12" type="ORF">HSBAA_50850</name>
</gene>
<feature type="domain" description="Aminoglycoside phosphotransferase" evidence="10">
    <location>
        <begin position="180"/>
        <end position="412"/>
    </location>
</feature>
<evidence type="ECO:0000256" key="5">
    <source>
        <dbReference type="ARBA" id="ARBA00022741"/>
    </source>
</evidence>
<keyword evidence="9" id="KW-0175">Coiled coil</keyword>
<dbReference type="Proteomes" id="UP000320231">
    <property type="component" value="Chromosome"/>
</dbReference>
<evidence type="ECO:0000259" key="10">
    <source>
        <dbReference type="Pfam" id="PF01636"/>
    </source>
</evidence>
<keyword evidence="4" id="KW-0808">Transferase</keyword>
<protein>
    <recommendedName>
        <fullName evidence="3">Maltokinase</fullName>
        <ecNumber evidence="2">2.7.1.175</ecNumber>
    </recommendedName>
    <alternativeName>
        <fullName evidence="7">Maltose-1-phosphate synthase</fullName>
    </alternativeName>
</protein>
<dbReference type="NCBIfam" id="TIGR02457">
    <property type="entry name" value="TreS_Cterm"/>
    <property type="match status" value="1"/>
</dbReference>
<sequence>MPEWHVPVPEPMPDYVTLIIKKRLEEIFNETPRRLLERETLPNYLPKRRWFAAKQARIEEIRLHATVSLEHSGHSLLLSELEVKHGQGSERYQLPLAFLGEDEQSNPLPQQLAMARVRRFHEVGLLTDAVTLDAFTLAVLEGMQLGSVVPYEQGEVHFLPTAAFADLTLPEHPEIVQQSAEQSNSSIIINHQLVLKLFRRLEPGIHPEAEIGSYLTERGFTHTVPLYGVVTRLEEGTTQTLMILQGYIDNQGDAWSWTRSKLERAIREAVADEDRGHEPREEDRYGAFEELEEFATTLGRRLGELHMVLAMPSDDPAFAPEVADSSHVENWTQRVTQRVEEALDLLKQHKSSADEAEQQLADTILNRRDALMASIKMMAEMAEGSLITRIHGDLHLGQVLVAHDDAYIIDFEGEPARPLEERRAKDSPLRDVAGMLRSFDYAYAKVEEARPGENEVVDSNTATGHAVVEQYLLRGRQAFLNAYWQATLEMPHEWKKASGAAAAVDLFVLEKTAYEIAYEAANRPAWLGVPLRGLAAIIEQLSPGEPHE</sequence>
<organism evidence="12 13">
    <name type="scientific">Vreelandella sulfidaeris</name>
    <dbReference type="NCBI Taxonomy" id="115553"/>
    <lineage>
        <taxon>Bacteria</taxon>
        <taxon>Pseudomonadati</taxon>
        <taxon>Pseudomonadota</taxon>
        <taxon>Gammaproteobacteria</taxon>
        <taxon>Oceanospirillales</taxon>
        <taxon>Halomonadaceae</taxon>
        <taxon>Vreelandella</taxon>
    </lineage>
</organism>
<dbReference type="EC" id="2.7.1.175" evidence="2"/>
<reference evidence="12 13" key="1">
    <citation type="journal article" date="2019" name="Microbiol. Resour. Announc.">
        <title>Complete Genome Sequence of Halomonas sulfidaeris Strain Esulfide1 Isolated from a Metal Sulfide Rock at a Depth of 2,200 Meters, Obtained Using Nanopore Sequencing.</title>
        <authorList>
            <person name="Saito M."/>
            <person name="Nishigata A."/>
            <person name="Galipon J."/>
            <person name="Arakawa K."/>
        </authorList>
    </citation>
    <scope>NUCLEOTIDE SEQUENCE [LARGE SCALE GENOMIC DNA]</scope>
    <source>
        <strain evidence="12 13">ATCC BAA-803</strain>
    </source>
</reference>
<dbReference type="Pfam" id="PF18085">
    <property type="entry name" value="Mak_N_cap"/>
    <property type="match status" value="1"/>
</dbReference>
<evidence type="ECO:0000256" key="9">
    <source>
        <dbReference type="SAM" id="Coils"/>
    </source>
</evidence>
<dbReference type="KEGG" id="hsr:HSBAA_50850"/>
<feature type="coiled-coil region" evidence="9">
    <location>
        <begin position="339"/>
        <end position="366"/>
    </location>
</feature>
<name>A0A455UHT8_9GAMM</name>
<comment type="catalytic activity">
    <reaction evidence="8">
        <text>D-maltose + ATP = alpha-maltose 1-phosphate + ADP + H(+)</text>
        <dbReference type="Rhea" id="RHEA:31915"/>
        <dbReference type="ChEBI" id="CHEBI:15378"/>
        <dbReference type="ChEBI" id="CHEBI:17306"/>
        <dbReference type="ChEBI" id="CHEBI:30616"/>
        <dbReference type="ChEBI" id="CHEBI:63576"/>
        <dbReference type="ChEBI" id="CHEBI:456216"/>
        <dbReference type="EC" id="2.7.1.175"/>
    </reaction>
</comment>
<dbReference type="InterPro" id="IPR012811">
    <property type="entry name" value="TreS_maltokin_C_dom"/>
</dbReference>
<dbReference type="EMBL" id="AP019514">
    <property type="protein sequence ID" value="BBI63779.1"/>
    <property type="molecule type" value="Genomic_DNA"/>
</dbReference>
<evidence type="ECO:0000256" key="4">
    <source>
        <dbReference type="ARBA" id="ARBA00022679"/>
    </source>
</evidence>
<feature type="domain" description="Maltokinase N-terminal cap" evidence="11">
    <location>
        <begin position="44"/>
        <end position="105"/>
    </location>
</feature>
<evidence type="ECO:0000256" key="6">
    <source>
        <dbReference type="ARBA" id="ARBA00022840"/>
    </source>
</evidence>
<evidence type="ECO:0000256" key="8">
    <source>
        <dbReference type="ARBA" id="ARBA00049067"/>
    </source>
</evidence>
<dbReference type="Gene3D" id="3.90.1200.10">
    <property type="match status" value="1"/>
</dbReference>
<dbReference type="InterPro" id="IPR040999">
    <property type="entry name" value="Mak_N_cap"/>
</dbReference>
<proteinExistence type="inferred from homology"/>
<accession>A0A455UHT8</accession>
<dbReference type="InterPro" id="IPR011009">
    <property type="entry name" value="Kinase-like_dom_sf"/>
</dbReference>
<evidence type="ECO:0000256" key="1">
    <source>
        <dbReference type="ARBA" id="ARBA00006219"/>
    </source>
</evidence>
<evidence type="ECO:0000256" key="7">
    <source>
        <dbReference type="ARBA" id="ARBA00031251"/>
    </source>
</evidence>
<keyword evidence="5" id="KW-0547">Nucleotide-binding</keyword>